<organism evidence="2 3">
    <name type="scientific">Candidatus Lachnoclostridium stercoravium</name>
    <dbReference type="NCBI Taxonomy" id="2838633"/>
    <lineage>
        <taxon>Bacteria</taxon>
        <taxon>Bacillati</taxon>
        <taxon>Bacillota</taxon>
        <taxon>Clostridia</taxon>
        <taxon>Lachnospirales</taxon>
        <taxon>Lachnospiraceae</taxon>
    </lineage>
</organism>
<dbReference type="Pfam" id="PF01381">
    <property type="entry name" value="HTH_3"/>
    <property type="match status" value="1"/>
</dbReference>
<dbReference type="InterPro" id="IPR001387">
    <property type="entry name" value="Cro/C1-type_HTH"/>
</dbReference>
<dbReference type="Gene3D" id="1.10.260.40">
    <property type="entry name" value="lambda repressor-like DNA-binding domains"/>
    <property type="match status" value="1"/>
</dbReference>
<dbReference type="Proteomes" id="UP000823900">
    <property type="component" value="Unassembled WGS sequence"/>
</dbReference>
<evidence type="ECO:0000259" key="1">
    <source>
        <dbReference type="PROSITE" id="PS50943"/>
    </source>
</evidence>
<proteinExistence type="predicted"/>
<dbReference type="InterPro" id="IPR010982">
    <property type="entry name" value="Lambda_DNA-bd_dom_sf"/>
</dbReference>
<gene>
    <name evidence="2" type="ORF">IAA07_00845</name>
</gene>
<evidence type="ECO:0000313" key="2">
    <source>
        <dbReference type="EMBL" id="HJA70110.1"/>
    </source>
</evidence>
<accession>A0A9D2HEK1</accession>
<reference evidence="2" key="2">
    <citation type="submission" date="2021-04" db="EMBL/GenBank/DDBJ databases">
        <authorList>
            <person name="Gilroy R."/>
        </authorList>
    </citation>
    <scope>NUCLEOTIDE SEQUENCE</scope>
    <source>
        <strain evidence="2">CHK178-16964</strain>
    </source>
</reference>
<dbReference type="EMBL" id="DWZA01000005">
    <property type="protein sequence ID" value="HJA70110.1"/>
    <property type="molecule type" value="Genomic_DNA"/>
</dbReference>
<evidence type="ECO:0000313" key="3">
    <source>
        <dbReference type="Proteomes" id="UP000823900"/>
    </source>
</evidence>
<name>A0A9D2HEK1_9FIRM</name>
<dbReference type="GO" id="GO:0003677">
    <property type="term" value="F:DNA binding"/>
    <property type="evidence" value="ECO:0007669"/>
    <property type="project" value="InterPro"/>
</dbReference>
<dbReference type="SMART" id="SM00530">
    <property type="entry name" value="HTH_XRE"/>
    <property type="match status" value="1"/>
</dbReference>
<feature type="domain" description="HTH cro/C1-type" evidence="1">
    <location>
        <begin position="17"/>
        <end position="72"/>
    </location>
</feature>
<dbReference type="SUPFAM" id="SSF47413">
    <property type="entry name" value="lambda repressor-like DNA-binding domains"/>
    <property type="match status" value="1"/>
</dbReference>
<sequence length="132" mass="14883">MKPVYLSIQQEATGRRMKELLRKNGYSVKDIQEAMGFESPQAVYKWLSGRSLPNLDNFLILSRILHTSIEDILVIDGDIVRYTVTVQDGGKTGTKTGGKLAYKQSALRVCLCPCFPAVLNVICRQLQFGRRF</sequence>
<dbReference type="PROSITE" id="PS50943">
    <property type="entry name" value="HTH_CROC1"/>
    <property type="match status" value="1"/>
</dbReference>
<protein>
    <submittedName>
        <fullName evidence="2">Helix-turn-helix transcriptional regulator</fullName>
    </submittedName>
</protein>
<dbReference type="AlphaFoldDB" id="A0A9D2HEK1"/>
<reference evidence="2" key="1">
    <citation type="journal article" date="2021" name="PeerJ">
        <title>Extensive microbial diversity within the chicken gut microbiome revealed by metagenomics and culture.</title>
        <authorList>
            <person name="Gilroy R."/>
            <person name="Ravi A."/>
            <person name="Getino M."/>
            <person name="Pursley I."/>
            <person name="Horton D.L."/>
            <person name="Alikhan N.F."/>
            <person name="Baker D."/>
            <person name="Gharbi K."/>
            <person name="Hall N."/>
            <person name="Watson M."/>
            <person name="Adriaenssens E.M."/>
            <person name="Foster-Nyarko E."/>
            <person name="Jarju S."/>
            <person name="Secka A."/>
            <person name="Antonio M."/>
            <person name="Oren A."/>
            <person name="Chaudhuri R.R."/>
            <person name="La Ragione R."/>
            <person name="Hildebrand F."/>
            <person name="Pallen M.J."/>
        </authorList>
    </citation>
    <scope>NUCLEOTIDE SEQUENCE</scope>
    <source>
        <strain evidence="2">CHK178-16964</strain>
    </source>
</reference>
<comment type="caution">
    <text evidence="2">The sequence shown here is derived from an EMBL/GenBank/DDBJ whole genome shotgun (WGS) entry which is preliminary data.</text>
</comment>